<keyword evidence="5" id="KW-0732">Signal</keyword>
<evidence type="ECO:0000256" key="6">
    <source>
        <dbReference type="ARBA" id="ARBA00022801"/>
    </source>
</evidence>
<proteinExistence type="inferred from homology"/>
<name>A0A6A4UYD2_AMPAM</name>
<dbReference type="FunFam" id="3.10.50.10:FF:000004">
    <property type="entry name" value="Chitinase 5"/>
    <property type="match status" value="1"/>
</dbReference>
<dbReference type="SUPFAM" id="SSF51445">
    <property type="entry name" value="(Trans)glycosidases"/>
    <property type="match status" value="1"/>
</dbReference>
<dbReference type="GO" id="GO:0008061">
    <property type="term" value="F:chitin binding"/>
    <property type="evidence" value="ECO:0007669"/>
    <property type="project" value="UniProtKB-KW"/>
</dbReference>
<dbReference type="Gene3D" id="3.10.50.10">
    <property type="match status" value="1"/>
</dbReference>
<accession>A0A6A4UYD2</accession>
<feature type="domain" description="GH18" evidence="11">
    <location>
        <begin position="1"/>
        <end position="144"/>
    </location>
</feature>
<dbReference type="SUPFAM" id="SSF54556">
    <property type="entry name" value="Chitinase insertion domain"/>
    <property type="match status" value="1"/>
</dbReference>
<dbReference type="PANTHER" id="PTHR11177">
    <property type="entry name" value="CHITINASE"/>
    <property type="match status" value="1"/>
</dbReference>
<dbReference type="OrthoDB" id="73875at2759"/>
<dbReference type="Pfam" id="PF00704">
    <property type="entry name" value="Glyco_hydro_18"/>
    <property type="match status" value="1"/>
</dbReference>
<sequence>MAALAEYLDILNVMSYDYHGPWDPFTGHVAPMYISPLDQEHGDGYEYYSVNYTIHHFLAGGVPARKIALGLPIYGQGFTLSDPTQSGLYAPAPQPMSACRYTGTSGFCGFAEICVMLQDGGWTTVTDPDQHAVYSYKGDVWVGY</sequence>
<evidence type="ECO:0000256" key="7">
    <source>
        <dbReference type="ARBA" id="ARBA00023024"/>
    </source>
</evidence>
<comment type="caution">
    <text evidence="12">The sequence shown here is derived from an EMBL/GenBank/DDBJ whole genome shotgun (WGS) entry which is preliminary data.</text>
</comment>
<keyword evidence="10" id="KW-0624">Polysaccharide degradation</keyword>
<dbReference type="EMBL" id="VIIS01002223">
    <property type="protein sequence ID" value="KAF0286863.1"/>
    <property type="molecule type" value="Genomic_DNA"/>
</dbReference>
<evidence type="ECO:0000259" key="11">
    <source>
        <dbReference type="PROSITE" id="PS51910"/>
    </source>
</evidence>
<dbReference type="Gene3D" id="3.20.20.80">
    <property type="entry name" value="Glycosidases"/>
    <property type="match status" value="1"/>
</dbReference>
<organism evidence="12 13">
    <name type="scientific">Amphibalanus amphitrite</name>
    <name type="common">Striped barnacle</name>
    <name type="synonym">Balanus amphitrite</name>
    <dbReference type="NCBI Taxonomy" id="1232801"/>
    <lineage>
        <taxon>Eukaryota</taxon>
        <taxon>Metazoa</taxon>
        <taxon>Ecdysozoa</taxon>
        <taxon>Arthropoda</taxon>
        <taxon>Crustacea</taxon>
        <taxon>Multicrustacea</taxon>
        <taxon>Cirripedia</taxon>
        <taxon>Thoracica</taxon>
        <taxon>Thoracicalcarea</taxon>
        <taxon>Balanomorpha</taxon>
        <taxon>Balanoidea</taxon>
        <taxon>Balanidae</taxon>
        <taxon>Amphibalaninae</taxon>
        <taxon>Amphibalanus</taxon>
    </lineage>
</organism>
<keyword evidence="9" id="KW-0119">Carbohydrate metabolism</keyword>
<keyword evidence="8" id="KW-1015">Disulfide bond</keyword>
<dbReference type="GO" id="GO:0006032">
    <property type="term" value="P:chitin catabolic process"/>
    <property type="evidence" value="ECO:0007669"/>
    <property type="project" value="UniProtKB-KW"/>
</dbReference>
<evidence type="ECO:0000256" key="2">
    <source>
        <dbReference type="ARBA" id="ARBA00009121"/>
    </source>
</evidence>
<dbReference type="Proteomes" id="UP000440578">
    <property type="component" value="Unassembled WGS sequence"/>
</dbReference>
<evidence type="ECO:0000256" key="3">
    <source>
        <dbReference type="ARBA" id="ARBA00012729"/>
    </source>
</evidence>
<evidence type="ECO:0000256" key="8">
    <source>
        <dbReference type="ARBA" id="ARBA00023157"/>
    </source>
</evidence>
<keyword evidence="6" id="KW-0378">Hydrolase</keyword>
<dbReference type="InterPro" id="IPR050314">
    <property type="entry name" value="Glycosyl_Hydrlase_18"/>
</dbReference>
<evidence type="ECO:0000313" key="12">
    <source>
        <dbReference type="EMBL" id="KAF0286863.1"/>
    </source>
</evidence>
<dbReference type="PANTHER" id="PTHR11177:SF360">
    <property type="entry name" value="CHITINASE 4-RELATED"/>
    <property type="match status" value="1"/>
</dbReference>
<reference evidence="12 13" key="1">
    <citation type="submission" date="2019-07" db="EMBL/GenBank/DDBJ databases">
        <title>Draft genome assembly of a fouling barnacle, Amphibalanus amphitrite (Darwin, 1854): The first reference genome for Thecostraca.</title>
        <authorList>
            <person name="Kim W."/>
        </authorList>
    </citation>
    <scope>NUCLEOTIDE SEQUENCE [LARGE SCALE GENOMIC DNA]</scope>
    <source>
        <strain evidence="12">SNU_AA5</strain>
        <tissue evidence="12">Soma without cirri and trophi</tissue>
    </source>
</reference>
<dbReference type="InterPro" id="IPR029070">
    <property type="entry name" value="Chitinase_insertion_sf"/>
</dbReference>
<dbReference type="GO" id="GO:0000272">
    <property type="term" value="P:polysaccharide catabolic process"/>
    <property type="evidence" value="ECO:0007669"/>
    <property type="project" value="UniProtKB-KW"/>
</dbReference>
<comment type="similarity">
    <text evidence="2">Belongs to the glycosyl hydrolase 18 family. Chitinase class II subfamily.</text>
</comment>
<evidence type="ECO:0000313" key="13">
    <source>
        <dbReference type="Proteomes" id="UP000440578"/>
    </source>
</evidence>
<keyword evidence="13" id="KW-1185">Reference proteome</keyword>
<dbReference type="InterPro" id="IPR001223">
    <property type="entry name" value="Glyco_hydro18_cat"/>
</dbReference>
<dbReference type="InterPro" id="IPR017853">
    <property type="entry name" value="GH"/>
</dbReference>
<keyword evidence="7" id="KW-0146">Chitin degradation</keyword>
<keyword evidence="4" id="KW-0147">Chitin-binding</keyword>
<gene>
    <name evidence="12" type="primary">Cht10_2</name>
    <name evidence="12" type="ORF">FJT64_014629</name>
</gene>
<evidence type="ECO:0000256" key="9">
    <source>
        <dbReference type="ARBA" id="ARBA00023277"/>
    </source>
</evidence>
<dbReference type="GO" id="GO:0005576">
    <property type="term" value="C:extracellular region"/>
    <property type="evidence" value="ECO:0007669"/>
    <property type="project" value="TreeGrafter"/>
</dbReference>
<dbReference type="AlphaFoldDB" id="A0A6A4UYD2"/>
<protein>
    <recommendedName>
        <fullName evidence="3">chitinase</fullName>
        <ecNumber evidence="3">3.2.1.14</ecNumber>
    </recommendedName>
</protein>
<dbReference type="PROSITE" id="PS51910">
    <property type="entry name" value="GH18_2"/>
    <property type="match status" value="1"/>
</dbReference>
<comment type="catalytic activity">
    <reaction evidence="1">
        <text>Random endo-hydrolysis of N-acetyl-beta-D-glucosaminide (1-&gt;4)-beta-linkages in chitin and chitodextrins.</text>
        <dbReference type="EC" id="3.2.1.14"/>
    </reaction>
</comment>
<evidence type="ECO:0000256" key="10">
    <source>
        <dbReference type="ARBA" id="ARBA00023326"/>
    </source>
</evidence>
<evidence type="ECO:0000256" key="4">
    <source>
        <dbReference type="ARBA" id="ARBA00022669"/>
    </source>
</evidence>
<dbReference type="EC" id="3.2.1.14" evidence="3"/>
<evidence type="ECO:0000256" key="5">
    <source>
        <dbReference type="ARBA" id="ARBA00022729"/>
    </source>
</evidence>
<evidence type="ECO:0000256" key="1">
    <source>
        <dbReference type="ARBA" id="ARBA00000822"/>
    </source>
</evidence>
<dbReference type="GO" id="GO:0008843">
    <property type="term" value="F:endochitinase activity"/>
    <property type="evidence" value="ECO:0007669"/>
    <property type="project" value="UniProtKB-EC"/>
</dbReference>